<accession>A0ABU2NCK8</accession>
<evidence type="ECO:0000256" key="1">
    <source>
        <dbReference type="SAM" id="MobiDB-lite"/>
    </source>
</evidence>
<gene>
    <name evidence="3" type="ORF">RM445_19420</name>
</gene>
<dbReference type="EMBL" id="JAVREJ010000014">
    <property type="protein sequence ID" value="MDT0351697.1"/>
    <property type="molecule type" value="Genomic_DNA"/>
</dbReference>
<sequence>MAHYLSTDRGRRTAGTRAIAAPHPAISGTALSSGQRRTTTDLHRNNGRYSLTKSSNGGGSHLGELLEHLALAMTMHVRNLRQDALRVPPSVDELAAVLVHYVQTRQVATLAEHEWTAMSRAAHDDKMTGRLLVSKAEAAELLGVSVRTVERLIAHGQLPLLHIERASRLRLADIEAYVNSLAGEQTATPTHGGQES</sequence>
<keyword evidence="4" id="KW-1185">Reference proteome</keyword>
<dbReference type="InterPro" id="IPR041657">
    <property type="entry name" value="HTH_17"/>
</dbReference>
<protein>
    <submittedName>
        <fullName evidence="3">Helix-turn-helix domain-containing protein</fullName>
    </submittedName>
</protein>
<dbReference type="Pfam" id="PF12728">
    <property type="entry name" value="HTH_17"/>
    <property type="match status" value="1"/>
</dbReference>
<evidence type="ECO:0000313" key="4">
    <source>
        <dbReference type="Proteomes" id="UP001183202"/>
    </source>
</evidence>
<organism evidence="3 4">
    <name type="scientific">Pseudonocardia charpentierae</name>
    <dbReference type="NCBI Taxonomy" id="3075545"/>
    <lineage>
        <taxon>Bacteria</taxon>
        <taxon>Bacillati</taxon>
        <taxon>Actinomycetota</taxon>
        <taxon>Actinomycetes</taxon>
        <taxon>Pseudonocardiales</taxon>
        <taxon>Pseudonocardiaceae</taxon>
        <taxon>Pseudonocardia</taxon>
    </lineage>
</organism>
<proteinExistence type="predicted"/>
<dbReference type="InterPro" id="IPR010093">
    <property type="entry name" value="SinI_DNA-bd"/>
</dbReference>
<feature type="domain" description="Helix-turn-helix" evidence="2">
    <location>
        <begin position="134"/>
        <end position="180"/>
    </location>
</feature>
<evidence type="ECO:0000259" key="2">
    <source>
        <dbReference type="Pfam" id="PF12728"/>
    </source>
</evidence>
<feature type="region of interest" description="Disordered" evidence="1">
    <location>
        <begin position="1"/>
        <end position="57"/>
    </location>
</feature>
<feature type="compositionally biased region" description="Basic and acidic residues" evidence="1">
    <location>
        <begin position="1"/>
        <end position="11"/>
    </location>
</feature>
<dbReference type="SUPFAM" id="SSF46955">
    <property type="entry name" value="Putative DNA-binding domain"/>
    <property type="match status" value="1"/>
</dbReference>
<dbReference type="Proteomes" id="UP001183202">
    <property type="component" value="Unassembled WGS sequence"/>
</dbReference>
<dbReference type="NCBIfam" id="TIGR01764">
    <property type="entry name" value="excise"/>
    <property type="match status" value="1"/>
</dbReference>
<name>A0ABU2NCK8_9PSEU</name>
<comment type="caution">
    <text evidence="3">The sequence shown here is derived from an EMBL/GenBank/DDBJ whole genome shotgun (WGS) entry which is preliminary data.</text>
</comment>
<dbReference type="RefSeq" id="WP_311558117.1">
    <property type="nucleotide sequence ID" value="NZ_JAVREJ010000014.1"/>
</dbReference>
<reference evidence="4" key="1">
    <citation type="submission" date="2023-07" db="EMBL/GenBank/DDBJ databases">
        <title>30 novel species of actinomycetes from the DSMZ collection.</title>
        <authorList>
            <person name="Nouioui I."/>
        </authorList>
    </citation>
    <scope>NUCLEOTIDE SEQUENCE [LARGE SCALE GENOMIC DNA]</scope>
    <source>
        <strain evidence="4">DSM 45834</strain>
    </source>
</reference>
<evidence type="ECO:0000313" key="3">
    <source>
        <dbReference type="EMBL" id="MDT0351697.1"/>
    </source>
</evidence>
<dbReference type="InterPro" id="IPR009061">
    <property type="entry name" value="DNA-bd_dom_put_sf"/>
</dbReference>